<name>A0A4S2LIB7_OPIFE</name>
<gene>
    <name evidence="3" type="ORF">CRM22_006989</name>
</gene>
<keyword evidence="1" id="KW-0812">Transmembrane</keyword>
<evidence type="ECO:0000256" key="1">
    <source>
        <dbReference type="SAM" id="Phobius"/>
    </source>
</evidence>
<protein>
    <recommendedName>
        <fullName evidence="5">Ectonucleotide pyrophosphatase/phosphodiesterase family member 4</fullName>
    </recommendedName>
</protein>
<dbReference type="InterPro" id="IPR017850">
    <property type="entry name" value="Alkaline_phosphatase_core_sf"/>
</dbReference>
<dbReference type="STRING" id="147828.A0A4S2LIB7"/>
<keyword evidence="4" id="KW-1185">Reference proteome</keyword>
<accession>A0A4S2LIB7</accession>
<feature type="chain" id="PRO_5020200223" description="Ectonucleotide pyrophosphatase/phosphodiesterase family member 4" evidence="2">
    <location>
        <begin position="20"/>
        <end position="446"/>
    </location>
</feature>
<dbReference type="Gene3D" id="3.30.1360.180">
    <property type="match status" value="1"/>
</dbReference>
<organism evidence="3 4">
    <name type="scientific">Opisthorchis felineus</name>
    <dbReference type="NCBI Taxonomy" id="147828"/>
    <lineage>
        <taxon>Eukaryota</taxon>
        <taxon>Metazoa</taxon>
        <taxon>Spiralia</taxon>
        <taxon>Lophotrochozoa</taxon>
        <taxon>Platyhelminthes</taxon>
        <taxon>Trematoda</taxon>
        <taxon>Digenea</taxon>
        <taxon>Opisthorchiida</taxon>
        <taxon>Opisthorchiata</taxon>
        <taxon>Opisthorchiidae</taxon>
        <taxon>Opisthorchis</taxon>
    </lineage>
</organism>
<comment type="caution">
    <text evidence="3">The sequence shown here is derived from an EMBL/GenBank/DDBJ whole genome shotgun (WGS) entry which is preliminary data.</text>
</comment>
<keyword evidence="1" id="KW-0472">Membrane</keyword>
<feature type="transmembrane region" description="Helical" evidence="1">
    <location>
        <begin position="429"/>
        <end position="445"/>
    </location>
</feature>
<dbReference type="Gene3D" id="3.40.720.10">
    <property type="entry name" value="Alkaline Phosphatase, subunit A"/>
    <property type="match status" value="1"/>
</dbReference>
<dbReference type="Pfam" id="PF01663">
    <property type="entry name" value="Phosphodiest"/>
    <property type="match status" value="1"/>
</dbReference>
<sequence>MSDCWKLLIYLSIAPGAVGAPINGTDGRNKLLLISFDGFRHDYLEKASFSGVNISGFLRIWESGFRVLRMKSEFVTSTSSNHFSMVTGQHTETHGIVDNSFFDPILNRTFAFSNGTQAKEAVWFDVGAEPIWVTNQLHGHRTAMTSWTGAFAPVKQILPSISYPAFDGTIPLRKSIDDVIGWLETDVNLALLYHIEPDSTGHRYGPDSTEVMNAIGTLNHEVEYLLDRVRQSPELAHSLNIIITSDHGMAEVDPTRVIVLDDFLNSTMYSSSRESPAAVWGLWPKASFTSDDIVGRLESRHPKMNAYRKEDIPKRLFYSRSHRIAPVIVVADVGWVIVKSTEDGIKFKKGGKHGYDPASPEMSPFLLATGPGFKPPAPNHTIQSMDLIDIYPMMCHLLGLENPGPHNGSLSHVAHVLGNGNKAERIKPFRLGIILFLLIWFITVFA</sequence>
<reference evidence="3 4" key="1">
    <citation type="journal article" date="2019" name="BMC Genomics">
        <title>New insights from Opisthorchis felineus genome: update on genomics of the epidemiologically important liver flukes.</title>
        <authorList>
            <person name="Ershov N.I."/>
            <person name="Mordvinov V.A."/>
            <person name="Prokhortchouk E.B."/>
            <person name="Pakharukova M.Y."/>
            <person name="Gunbin K.V."/>
            <person name="Ustyantsev K."/>
            <person name="Genaev M.A."/>
            <person name="Blinov A.G."/>
            <person name="Mazur A."/>
            <person name="Boulygina E."/>
            <person name="Tsygankova S."/>
            <person name="Khrameeva E."/>
            <person name="Chekanov N."/>
            <person name="Fan G."/>
            <person name="Xiao A."/>
            <person name="Zhang H."/>
            <person name="Xu X."/>
            <person name="Yang H."/>
            <person name="Solovyev V."/>
            <person name="Lee S.M."/>
            <person name="Liu X."/>
            <person name="Afonnikov D.A."/>
            <person name="Skryabin K.G."/>
        </authorList>
    </citation>
    <scope>NUCLEOTIDE SEQUENCE [LARGE SCALE GENOMIC DNA]</scope>
    <source>
        <strain evidence="3">AK-0245</strain>
        <tissue evidence="3">Whole organism</tissue>
    </source>
</reference>
<dbReference type="OrthoDB" id="415411at2759"/>
<feature type="signal peptide" evidence="2">
    <location>
        <begin position="1"/>
        <end position="19"/>
    </location>
</feature>
<evidence type="ECO:0000313" key="3">
    <source>
        <dbReference type="EMBL" id="TGZ63332.1"/>
    </source>
</evidence>
<evidence type="ECO:0000313" key="4">
    <source>
        <dbReference type="Proteomes" id="UP000308267"/>
    </source>
</evidence>
<dbReference type="InterPro" id="IPR002591">
    <property type="entry name" value="Phosphodiest/P_Trfase"/>
</dbReference>
<dbReference type="GO" id="GO:0016787">
    <property type="term" value="F:hydrolase activity"/>
    <property type="evidence" value="ECO:0007669"/>
    <property type="project" value="UniProtKB-ARBA"/>
</dbReference>
<dbReference type="Proteomes" id="UP000308267">
    <property type="component" value="Unassembled WGS sequence"/>
</dbReference>
<dbReference type="EMBL" id="SJOL01007224">
    <property type="protein sequence ID" value="TGZ63332.1"/>
    <property type="molecule type" value="Genomic_DNA"/>
</dbReference>
<keyword evidence="1" id="KW-1133">Transmembrane helix</keyword>
<dbReference type="PANTHER" id="PTHR10151:SF120">
    <property type="entry name" value="BIS(5'-ADENOSYL)-TRIPHOSPHATASE"/>
    <property type="match status" value="1"/>
</dbReference>
<dbReference type="SUPFAM" id="SSF53649">
    <property type="entry name" value="Alkaline phosphatase-like"/>
    <property type="match status" value="1"/>
</dbReference>
<dbReference type="PANTHER" id="PTHR10151">
    <property type="entry name" value="ECTONUCLEOTIDE PYROPHOSPHATASE/PHOSPHODIESTERASE"/>
    <property type="match status" value="1"/>
</dbReference>
<dbReference type="AlphaFoldDB" id="A0A4S2LIB7"/>
<keyword evidence="2" id="KW-0732">Signal</keyword>
<evidence type="ECO:0008006" key="5">
    <source>
        <dbReference type="Google" id="ProtNLM"/>
    </source>
</evidence>
<evidence type="ECO:0000256" key="2">
    <source>
        <dbReference type="SAM" id="SignalP"/>
    </source>
</evidence>
<proteinExistence type="predicted"/>
<dbReference type="CDD" id="cd16018">
    <property type="entry name" value="Enpp"/>
    <property type="match status" value="1"/>
</dbReference>